<proteinExistence type="predicted"/>
<accession>A0A4Y3QUP3</accession>
<sequence>MAATSAEDGRWGGTLATGAAGAGPGRGERGVRALPCPAMMLIMTGYIDVPARLGTSVLPDGRLLGWAEWGPVDGVPVLLCPGAATSRWLGFGGGVVDALGVRLVSVDRPGLGVSTPAPGRTFSDFAGDLRHLCELRGLGHPAVVGNSQGAPFALSCAVEGVASALAVVSGADEVARPEFTALLDAEVRELVERTESDPAGAEAFFAGFTAEAMWNMVVSHSPACDLAVYRDPAFAAAYRRALKEGFAQGTAGYARDTVLAMGRWPLALDEIAVPVDIWYGEQDTSHSPDNGTLLAARVPGARHRVVPGIGGALLWTHAEPVLASLLDGAAGGGLSPWPRRPCRRRP</sequence>
<keyword evidence="3" id="KW-0378">Hydrolase</keyword>
<dbReference type="EMBL" id="BJMM01000003">
    <property type="protein sequence ID" value="GEB48353.1"/>
    <property type="molecule type" value="Genomic_DNA"/>
</dbReference>
<dbReference type="AlphaFoldDB" id="A0A4Y3QUP3"/>
<dbReference type="PANTHER" id="PTHR43433:SF10">
    <property type="entry name" value="AB HYDROLASE-1 DOMAIN-CONTAINING PROTEIN"/>
    <property type="match status" value="1"/>
</dbReference>
<evidence type="ECO:0000259" key="2">
    <source>
        <dbReference type="Pfam" id="PF00561"/>
    </source>
</evidence>
<dbReference type="InterPro" id="IPR029058">
    <property type="entry name" value="AB_hydrolase_fold"/>
</dbReference>
<evidence type="ECO:0000313" key="3">
    <source>
        <dbReference type="EMBL" id="GEB48353.1"/>
    </source>
</evidence>
<evidence type="ECO:0000256" key="1">
    <source>
        <dbReference type="SAM" id="MobiDB-lite"/>
    </source>
</evidence>
<dbReference type="Gene3D" id="3.40.50.1820">
    <property type="entry name" value="alpha/beta hydrolase"/>
    <property type="match status" value="1"/>
</dbReference>
<dbReference type="Proteomes" id="UP000319210">
    <property type="component" value="Unassembled WGS sequence"/>
</dbReference>
<comment type="caution">
    <text evidence="3">The sequence shown here is derived from an EMBL/GenBank/DDBJ whole genome shotgun (WGS) entry which is preliminary data.</text>
</comment>
<dbReference type="InterPro" id="IPR050471">
    <property type="entry name" value="AB_hydrolase"/>
</dbReference>
<evidence type="ECO:0000313" key="4">
    <source>
        <dbReference type="Proteomes" id="UP000319210"/>
    </source>
</evidence>
<dbReference type="GO" id="GO:0016787">
    <property type="term" value="F:hydrolase activity"/>
    <property type="evidence" value="ECO:0007669"/>
    <property type="project" value="UniProtKB-KW"/>
</dbReference>
<gene>
    <name evidence="3" type="ORF">SCA03_09040</name>
</gene>
<protein>
    <submittedName>
        <fullName evidence="3">Alpha/beta hydrolase</fullName>
    </submittedName>
</protein>
<dbReference type="Pfam" id="PF00561">
    <property type="entry name" value="Abhydrolase_1"/>
    <property type="match status" value="1"/>
</dbReference>
<keyword evidence="4" id="KW-1185">Reference proteome</keyword>
<reference evidence="3 4" key="1">
    <citation type="submission" date="2019-06" db="EMBL/GenBank/DDBJ databases">
        <title>Whole genome shotgun sequence of Streptomyces cacaoi subsp. cacaoi NBRC 12748.</title>
        <authorList>
            <person name="Hosoyama A."/>
            <person name="Uohara A."/>
            <person name="Ohji S."/>
            <person name="Ichikawa N."/>
        </authorList>
    </citation>
    <scope>NUCLEOTIDE SEQUENCE [LARGE SCALE GENOMIC DNA]</scope>
    <source>
        <strain evidence="3 4">NBRC 12748</strain>
    </source>
</reference>
<dbReference type="SUPFAM" id="SSF53474">
    <property type="entry name" value="alpha/beta-Hydrolases"/>
    <property type="match status" value="1"/>
</dbReference>
<dbReference type="PANTHER" id="PTHR43433">
    <property type="entry name" value="HYDROLASE, ALPHA/BETA FOLD FAMILY PROTEIN"/>
    <property type="match status" value="1"/>
</dbReference>
<feature type="domain" description="AB hydrolase-1" evidence="2">
    <location>
        <begin position="76"/>
        <end position="317"/>
    </location>
</feature>
<name>A0A4Y3QUP3_STRCI</name>
<feature type="region of interest" description="Disordered" evidence="1">
    <location>
        <begin position="1"/>
        <end position="27"/>
    </location>
</feature>
<dbReference type="InterPro" id="IPR000073">
    <property type="entry name" value="AB_hydrolase_1"/>
</dbReference>
<organism evidence="3 4">
    <name type="scientific">Streptomyces cacaoi</name>
    <dbReference type="NCBI Taxonomy" id="1898"/>
    <lineage>
        <taxon>Bacteria</taxon>
        <taxon>Bacillati</taxon>
        <taxon>Actinomycetota</taxon>
        <taxon>Actinomycetes</taxon>
        <taxon>Kitasatosporales</taxon>
        <taxon>Streptomycetaceae</taxon>
        <taxon>Streptomyces</taxon>
    </lineage>
</organism>